<dbReference type="EMBL" id="CAJHNJ030000056">
    <property type="protein sequence ID" value="CAG9133071.1"/>
    <property type="molecule type" value="Genomic_DNA"/>
</dbReference>
<gene>
    <name evidence="2" type="ORF">PLXY2_LOCUS11300</name>
</gene>
<dbReference type="AlphaFoldDB" id="A0A8S4FZX0"/>
<accession>A0A8S4FZX0</accession>
<protein>
    <submittedName>
        <fullName evidence="2">(diamondback moth) hypothetical protein</fullName>
    </submittedName>
</protein>
<keyword evidence="3" id="KW-1185">Reference proteome</keyword>
<name>A0A8S4FZX0_PLUXY</name>
<evidence type="ECO:0000313" key="2">
    <source>
        <dbReference type="EMBL" id="CAG9133071.1"/>
    </source>
</evidence>
<proteinExistence type="predicted"/>
<evidence type="ECO:0000256" key="1">
    <source>
        <dbReference type="SAM" id="MobiDB-lite"/>
    </source>
</evidence>
<sequence length="158" mass="17677">MLGVTLNDRLRNSFIREKCGLKEDVVTRVEKGMLRWFGHVERMNDERVTKEIYRAKLRYQKCLDAHGGGFPPRSPPASTTSADSRGSIGQTLKSLVGSLTAAAPPEPRIALLLLMNIQRKSTTGTCSRRRRRQNESSAAIFTPHFNQPFSAVTFVCNV</sequence>
<organism evidence="2 3">
    <name type="scientific">Plutella xylostella</name>
    <name type="common">Diamondback moth</name>
    <name type="synonym">Plutella maculipennis</name>
    <dbReference type="NCBI Taxonomy" id="51655"/>
    <lineage>
        <taxon>Eukaryota</taxon>
        <taxon>Metazoa</taxon>
        <taxon>Ecdysozoa</taxon>
        <taxon>Arthropoda</taxon>
        <taxon>Hexapoda</taxon>
        <taxon>Insecta</taxon>
        <taxon>Pterygota</taxon>
        <taxon>Neoptera</taxon>
        <taxon>Endopterygota</taxon>
        <taxon>Lepidoptera</taxon>
        <taxon>Glossata</taxon>
        <taxon>Ditrysia</taxon>
        <taxon>Yponomeutoidea</taxon>
        <taxon>Plutellidae</taxon>
        <taxon>Plutella</taxon>
    </lineage>
</organism>
<reference evidence="2" key="1">
    <citation type="submission" date="2020-11" db="EMBL/GenBank/DDBJ databases">
        <authorList>
            <person name="Whiteford S."/>
        </authorList>
    </citation>
    <scope>NUCLEOTIDE SEQUENCE</scope>
</reference>
<evidence type="ECO:0000313" key="3">
    <source>
        <dbReference type="Proteomes" id="UP000653454"/>
    </source>
</evidence>
<feature type="compositionally biased region" description="Low complexity" evidence="1">
    <location>
        <begin position="76"/>
        <end position="85"/>
    </location>
</feature>
<dbReference type="Proteomes" id="UP000653454">
    <property type="component" value="Unassembled WGS sequence"/>
</dbReference>
<comment type="caution">
    <text evidence="2">The sequence shown here is derived from an EMBL/GenBank/DDBJ whole genome shotgun (WGS) entry which is preliminary data.</text>
</comment>
<feature type="region of interest" description="Disordered" evidence="1">
    <location>
        <begin position="66"/>
        <end position="86"/>
    </location>
</feature>